<keyword evidence="1" id="KW-0732">Signal</keyword>
<feature type="chain" id="PRO_5030680205" description="Porin" evidence="1">
    <location>
        <begin position="23"/>
        <end position="379"/>
    </location>
</feature>
<feature type="signal peptide" evidence="1">
    <location>
        <begin position="1"/>
        <end position="22"/>
    </location>
</feature>
<evidence type="ECO:0000256" key="1">
    <source>
        <dbReference type="SAM" id="SignalP"/>
    </source>
</evidence>
<dbReference type="EMBL" id="WEKT01000063">
    <property type="protein sequence ID" value="MZI95614.1"/>
    <property type="molecule type" value="Genomic_DNA"/>
</dbReference>
<comment type="caution">
    <text evidence="2">The sequence shown here is derived from an EMBL/GenBank/DDBJ whole genome shotgun (WGS) entry which is preliminary data.</text>
</comment>
<dbReference type="AlphaFoldDB" id="A0A7X4LPI1"/>
<reference evidence="2 3" key="1">
    <citation type="submission" date="2019-10" db="EMBL/GenBank/DDBJ databases">
        <title>Vibrio sp. nov. isolated from a shrimp pond.</title>
        <authorList>
            <person name="Gomez-Gil B."/>
            <person name="Enciso-Ibarra J."/>
            <person name="Enciso-Ibarra K."/>
            <person name="Bolan-Mejia C."/>
        </authorList>
    </citation>
    <scope>NUCLEOTIDE SEQUENCE [LARGE SCALE GENOMIC DNA]</scope>
    <source>
        <strain evidence="2 3">CAIM 722</strain>
    </source>
</reference>
<protein>
    <recommendedName>
        <fullName evidence="4">Porin</fullName>
    </recommendedName>
</protein>
<proteinExistence type="predicted"/>
<evidence type="ECO:0000313" key="3">
    <source>
        <dbReference type="Proteomes" id="UP000462621"/>
    </source>
</evidence>
<evidence type="ECO:0008006" key="4">
    <source>
        <dbReference type="Google" id="ProtNLM"/>
    </source>
</evidence>
<dbReference type="Proteomes" id="UP000462621">
    <property type="component" value="Unassembled WGS sequence"/>
</dbReference>
<gene>
    <name evidence="2" type="ORF">F9817_20750</name>
</gene>
<sequence length="379" mass="42737">MNKILSASILTAIAGFSSQAFSSPHDDGNWIESYLNPNYGSTLTQFTDIEKGSRWYYNLRLQGTTSAGESIDNNSSKLEASLRLRGKSMFTDDLGFFGDFWLKERETYNQQNGTTINHYDDLDDDAFWENLIFGVESTQYGAFAYAKHTSNWAVFATDIGMRGQANIQGEAGGKNAGKFIYKSWFQNNVFVHASWDRNSHIMGLDLGYQTANIYPFVPDSYGVYVSVNNGQPTLNNGYNDTIIGNVDTSKNIKSDSDYNRHSRDLLTYSLSGYKQFGNSGRLGAILAYSDRANDETKKQIRARGYTTGGLGFSASTTYQYFPENIHGWGPAVSISHDEFSDQLTPQIYYWFMPQIRVWLGHVFTSHGEDSTQLEFEIDY</sequence>
<accession>A0A7X4LPI1</accession>
<organism evidence="2 3">
    <name type="scientific">Vibrio eleionomae</name>
    <dbReference type="NCBI Taxonomy" id="2653505"/>
    <lineage>
        <taxon>Bacteria</taxon>
        <taxon>Pseudomonadati</taxon>
        <taxon>Pseudomonadota</taxon>
        <taxon>Gammaproteobacteria</taxon>
        <taxon>Vibrionales</taxon>
        <taxon>Vibrionaceae</taxon>
        <taxon>Vibrio</taxon>
    </lineage>
</organism>
<dbReference type="RefSeq" id="WP_161158108.1">
    <property type="nucleotide sequence ID" value="NZ_WEKT01000063.1"/>
</dbReference>
<keyword evidence="3" id="KW-1185">Reference proteome</keyword>
<name>A0A7X4LPI1_9VIBR</name>
<evidence type="ECO:0000313" key="2">
    <source>
        <dbReference type="EMBL" id="MZI95614.1"/>
    </source>
</evidence>